<organism evidence="1 2">
    <name type="scientific">Frankia torreyi</name>
    <dbReference type="NCBI Taxonomy" id="1856"/>
    <lineage>
        <taxon>Bacteria</taxon>
        <taxon>Bacillati</taxon>
        <taxon>Actinomycetota</taxon>
        <taxon>Actinomycetes</taxon>
        <taxon>Frankiales</taxon>
        <taxon>Frankiaceae</taxon>
        <taxon>Frankia</taxon>
    </lineage>
</organism>
<name>A0A0D8BAQ4_9ACTN</name>
<evidence type="ECO:0000313" key="2">
    <source>
        <dbReference type="Proteomes" id="UP000032545"/>
    </source>
</evidence>
<dbReference type="Proteomes" id="UP000032545">
    <property type="component" value="Unassembled WGS sequence"/>
</dbReference>
<evidence type="ECO:0000313" key="1">
    <source>
        <dbReference type="EMBL" id="KJE21034.1"/>
    </source>
</evidence>
<dbReference type="PATRIC" id="fig|1502723.3.peg.4580"/>
<reference evidence="1 2" key="2">
    <citation type="journal article" date="2016" name="Genome Announc.">
        <title>Permanent Draft Genome Sequences for Two Variants of Frankia sp. Strain CpI1, the First Frankia Strain Isolated from Root Nodules of Comptonia peregrina.</title>
        <authorList>
            <person name="Oshone R."/>
            <person name="Hurst S.G.IV."/>
            <person name="Abebe-Akele F."/>
            <person name="Simpson S."/>
            <person name="Morris K."/>
            <person name="Thomas W.K."/>
            <person name="Tisa L.S."/>
        </authorList>
    </citation>
    <scope>NUCLEOTIDE SEQUENCE [LARGE SCALE GENOMIC DNA]</scope>
    <source>
        <strain evidence="2">CpI1-S</strain>
    </source>
</reference>
<sequence length="98" mass="10866">MTEPVKRRRSLLGDALPARTFDQGVDLEVAEWILGALTARISSLLAEEPDETVAQSLRAERAALAAERRRMIAGGPSAVARVLQEYGPRARQLREERQ</sequence>
<dbReference type="EMBL" id="JYFN01000045">
    <property type="protein sequence ID" value="KJE21034.1"/>
    <property type="molecule type" value="Genomic_DNA"/>
</dbReference>
<gene>
    <name evidence="1" type="ORF">FF36_04628</name>
</gene>
<dbReference type="OrthoDB" id="9902320at2"/>
<protein>
    <submittedName>
        <fullName evidence="1">Uncharacterized protein</fullName>
    </submittedName>
</protein>
<keyword evidence="2" id="KW-1185">Reference proteome</keyword>
<comment type="caution">
    <text evidence="1">The sequence shown here is derived from an EMBL/GenBank/DDBJ whole genome shotgun (WGS) entry which is preliminary data.</text>
</comment>
<proteinExistence type="predicted"/>
<reference evidence="2" key="1">
    <citation type="submission" date="2015-02" db="EMBL/GenBank/DDBJ databases">
        <title>Draft Genome of Frankia sp. CpI1-S.</title>
        <authorList>
            <person name="Oshone R.T."/>
            <person name="Ngom M."/>
            <person name="Ghodhbane-Gtari F."/>
            <person name="Gtari M."/>
            <person name="Morris K."/>
            <person name="Thomas K."/>
            <person name="Sen A."/>
            <person name="Tisa L.S."/>
        </authorList>
    </citation>
    <scope>NUCLEOTIDE SEQUENCE [LARGE SCALE GENOMIC DNA]</scope>
    <source>
        <strain evidence="2">CpI1-S</strain>
    </source>
</reference>
<dbReference type="RefSeq" id="WP_044887152.1">
    <property type="nucleotide sequence ID" value="NZ_JYFN01000045.1"/>
</dbReference>
<dbReference type="AlphaFoldDB" id="A0A0D8BAQ4"/>
<accession>A0A0D8BAQ4</accession>